<organism evidence="2 3">
    <name type="scientific">Hoyosella rhizosphaerae</name>
    <dbReference type="NCBI Taxonomy" id="1755582"/>
    <lineage>
        <taxon>Bacteria</taxon>
        <taxon>Bacillati</taxon>
        <taxon>Actinomycetota</taxon>
        <taxon>Actinomycetes</taxon>
        <taxon>Mycobacteriales</taxon>
        <taxon>Hoyosellaceae</taxon>
        <taxon>Hoyosella</taxon>
    </lineage>
</organism>
<evidence type="ECO:0000313" key="2">
    <source>
        <dbReference type="EMBL" id="GGC61949.1"/>
    </source>
</evidence>
<gene>
    <name evidence="2" type="ORF">GCM10011410_13040</name>
</gene>
<feature type="transmembrane region" description="Helical" evidence="1">
    <location>
        <begin position="108"/>
        <end position="129"/>
    </location>
</feature>
<evidence type="ECO:0000256" key="1">
    <source>
        <dbReference type="SAM" id="Phobius"/>
    </source>
</evidence>
<feature type="transmembrane region" description="Helical" evidence="1">
    <location>
        <begin position="9"/>
        <end position="27"/>
    </location>
</feature>
<name>A0A916U747_9ACTN</name>
<dbReference type="AlphaFoldDB" id="A0A916U747"/>
<sequence>MTAAIASRAVVIHTVAGAILGAVLGWWDTQQFNIGAAMVGVAVGLYVGILAVVGATLALRREARRPSRSSFAWRQRFSYASATAVLIGVGTAVFAIITASSGGLQHLAVIHLIFAAATIGAIALISAALTQLYVPRRVLPDSGEHEPLY</sequence>
<comment type="caution">
    <text evidence="2">The sequence shown here is derived from an EMBL/GenBank/DDBJ whole genome shotgun (WGS) entry which is preliminary data.</text>
</comment>
<protein>
    <submittedName>
        <fullName evidence="2">Uncharacterized protein</fullName>
    </submittedName>
</protein>
<keyword evidence="1" id="KW-0472">Membrane</keyword>
<keyword evidence="1" id="KW-0812">Transmembrane</keyword>
<dbReference type="RefSeq" id="WP_188671706.1">
    <property type="nucleotide sequence ID" value="NZ_BMJH01000001.1"/>
</dbReference>
<reference evidence="2" key="1">
    <citation type="journal article" date="2014" name="Int. J. Syst. Evol. Microbiol.">
        <title>Complete genome sequence of Corynebacterium casei LMG S-19264T (=DSM 44701T), isolated from a smear-ripened cheese.</title>
        <authorList>
            <consortium name="US DOE Joint Genome Institute (JGI-PGF)"/>
            <person name="Walter F."/>
            <person name="Albersmeier A."/>
            <person name="Kalinowski J."/>
            <person name="Ruckert C."/>
        </authorList>
    </citation>
    <scope>NUCLEOTIDE SEQUENCE</scope>
    <source>
        <strain evidence="2">CGMCC 1.15478</strain>
    </source>
</reference>
<accession>A0A916U747</accession>
<dbReference type="EMBL" id="BMJH01000001">
    <property type="protein sequence ID" value="GGC61949.1"/>
    <property type="molecule type" value="Genomic_DNA"/>
</dbReference>
<feature type="transmembrane region" description="Helical" evidence="1">
    <location>
        <begin position="33"/>
        <end position="59"/>
    </location>
</feature>
<keyword evidence="1" id="KW-1133">Transmembrane helix</keyword>
<proteinExistence type="predicted"/>
<keyword evidence="3" id="KW-1185">Reference proteome</keyword>
<feature type="transmembrane region" description="Helical" evidence="1">
    <location>
        <begin position="79"/>
        <end position="102"/>
    </location>
</feature>
<reference evidence="2" key="2">
    <citation type="submission" date="2020-09" db="EMBL/GenBank/DDBJ databases">
        <authorList>
            <person name="Sun Q."/>
            <person name="Zhou Y."/>
        </authorList>
    </citation>
    <scope>NUCLEOTIDE SEQUENCE</scope>
    <source>
        <strain evidence="2">CGMCC 1.15478</strain>
    </source>
</reference>
<dbReference type="Proteomes" id="UP000641514">
    <property type="component" value="Unassembled WGS sequence"/>
</dbReference>
<evidence type="ECO:0000313" key="3">
    <source>
        <dbReference type="Proteomes" id="UP000641514"/>
    </source>
</evidence>